<feature type="compositionally biased region" description="Low complexity" evidence="1">
    <location>
        <begin position="49"/>
        <end position="65"/>
    </location>
</feature>
<proteinExistence type="predicted"/>
<evidence type="ECO:0000313" key="3">
    <source>
        <dbReference type="Proteomes" id="UP000054477"/>
    </source>
</evidence>
<dbReference type="AlphaFoldDB" id="A0A0C9YFK8"/>
<dbReference type="EMBL" id="KN838539">
    <property type="protein sequence ID" value="KIK09192.1"/>
    <property type="molecule type" value="Genomic_DNA"/>
</dbReference>
<sequence length="641" mass="71839">MSSRPKKILREPPSTPLVIPIQMRNWNSNDYEQGTFKSLSQETPLKPQRLPSLRESPSRSRLSPSKTKKPGMLPGFQNSFVASTPLRPTKSRANKEKAKAEEDDSPFCDLRSPSRSQRNAQRFSSPPPLRQQNDVDNVMDTDNVVQPPAGHTVLTSLRVLDDDGDAVMAEDSEGELTPEELNVLGSTNWKAELCQIILTHARPKLGEITFQVLLGVSLAVVETDRLAEDYAIACSEVLQTVANTSTDSDYNLSLDAICKSLFMIATILSTTNQLLPLASLLNLLFVLVYSLPGFTASLFSHKEMPEAQGSSFINFLCTLIVKKLAPSATHVHKDDLADEVLLLLQSLCCNSPDELVPSLTAIPSHQEAMMTLLDFKQPSWLLAKACKLLALLSTRRLYYFSRCSSLFAITTDHVLFRSLLSIPGSGTLDERMEDEEQKNIYVERLCLHLIDFDRQDADSRDFKTSILLFFTQLSISHLDAHTILVESYSLMPSLVLYLTQLTTPLWEDAKHLMSSQEITASIIRTTNETLFLIHHVVFSTDPALNLRYQLQRATNRVFNNIVHMFIVTLGRLSYADPPEWVDSQERFELETLSEMSRDILELVVDGPEGDSIWAAFQMEPEPGSAVDDEELEARRMMDGDG</sequence>
<keyword evidence="3" id="KW-1185">Reference proteome</keyword>
<feature type="compositionally biased region" description="Polar residues" evidence="1">
    <location>
        <begin position="113"/>
        <end position="124"/>
    </location>
</feature>
<gene>
    <name evidence="2" type="ORF">K443DRAFT_127636</name>
</gene>
<dbReference type="HOGENOM" id="CLU_009272_0_0_1"/>
<dbReference type="OrthoDB" id="3366922at2759"/>
<feature type="region of interest" description="Disordered" evidence="1">
    <location>
        <begin position="31"/>
        <end position="135"/>
    </location>
</feature>
<organism evidence="2 3">
    <name type="scientific">Laccaria amethystina LaAM-08-1</name>
    <dbReference type="NCBI Taxonomy" id="1095629"/>
    <lineage>
        <taxon>Eukaryota</taxon>
        <taxon>Fungi</taxon>
        <taxon>Dikarya</taxon>
        <taxon>Basidiomycota</taxon>
        <taxon>Agaricomycotina</taxon>
        <taxon>Agaricomycetes</taxon>
        <taxon>Agaricomycetidae</taxon>
        <taxon>Agaricales</taxon>
        <taxon>Agaricineae</taxon>
        <taxon>Hydnangiaceae</taxon>
        <taxon>Laccaria</taxon>
    </lineage>
</organism>
<reference evidence="2 3" key="1">
    <citation type="submission" date="2014-04" db="EMBL/GenBank/DDBJ databases">
        <authorList>
            <consortium name="DOE Joint Genome Institute"/>
            <person name="Kuo A."/>
            <person name="Kohler A."/>
            <person name="Nagy L.G."/>
            <person name="Floudas D."/>
            <person name="Copeland A."/>
            <person name="Barry K.W."/>
            <person name="Cichocki N."/>
            <person name="Veneault-Fourrey C."/>
            <person name="LaButti K."/>
            <person name="Lindquist E.A."/>
            <person name="Lipzen A."/>
            <person name="Lundell T."/>
            <person name="Morin E."/>
            <person name="Murat C."/>
            <person name="Sun H."/>
            <person name="Tunlid A."/>
            <person name="Henrissat B."/>
            <person name="Grigoriev I.V."/>
            <person name="Hibbett D.S."/>
            <person name="Martin F."/>
            <person name="Nordberg H.P."/>
            <person name="Cantor M.N."/>
            <person name="Hua S.X."/>
        </authorList>
    </citation>
    <scope>NUCLEOTIDE SEQUENCE [LARGE SCALE GENOMIC DNA]</scope>
    <source>
        <strain evidence="2 3">LaAM-08-1</strain>
    </source>
</reference>
<feature type="compositionally biased region" description="Polar residues" evidence="1">
    <location>
        <begin position="31"/>
        <end position="43"/>
    </location>
</feature>
<evidence type="ECO:0000313" key="2">
    <source>
        <dbReference type="EMBL" id="KIK09192.1"/>
    </source>
</evidence>
<reference evidence="3" key="2">
    <citation type="submission" date="2015-01" db="EMBL/GenBank/DDBJ databases">
        <title>Evolutionary Origins and Diversification of the Mycorrhizal Mutualists.</title>
        <authorList>
            <consortium name="DOE Joint Genome Institute"/>
            <consortium name="Mycorrhizal Genomics Consortium"/>
            <person name="Kohler A."/>
            <person name="Kuo A."/>
            <person name="Nagy L.G."/>
            <person name="Floudas D."/>
            <person name="Copeland A."/>
            <person name="Barry K.W."/>
            <person name="Cichocki N."/>
            <person name="Veneault-Fourrey C."/>
            <person name="LaButti K."/>
            <person name="Lindquist E.A."/>
            <person name="Lipzen A."/>
            <person name="Lundell T."/>
            <person name="Morin E."/>
            <person name="Murat C."/>
            <person name="Riley R."/>
            <person name="Ohm R."/>
            <person name="Sun H."/>
            <person name="Tunlid A."/>
            <person name="Henrissat B."/>
            <person name="Grigoriev I.V."/>
            <person name="Hibbett D.S."/>
            <person name="Martin F."/>
        </authorList>
    </citation>
    <scope>NUCLEOTIDE SEQUENCE [LARGE SCALE GENOMIC DNA]</scope>
    <source>
        <strain evidence="3">LaAM-08-1</strain>
    </source>
</reference>
<evidence type="ECO:0000256" key="1">
    <source>
        <dbReference type="SAM" id="MobiDB-lite"/>
    </source>
</evidence>
<name>A0A0C9YFK8_9AGAR</name>
<protein>
    <submittedName>
        <fullName evidence="2">Uncharacterized protein</fullName>
    </submittedName>
</protein>
<accession>A0A0C9YFK8</accession>
<dbReference type="Proteomes" id="UP000054477">
    <property type="component" value="Unassembled WGS sequence"/>
</dbReference>